<name>A0A1R4F126_BREDI</name>
<feature type="compositionally biased region" description="Acidic residues" evidence="1">
    <location>
        <begin position="448"/>
        <end position="457"/>
    </location>
</feature>
<evidence type="ECO:0000256" key="1">
    <source>
        <dbReference type="SAM" id="MobiDB-lite"/>
    </source>
</evidence>
<dbReference type="InterPro" id="IPR024459">
    <property type="entry name" value="Acb1-like_N"/>
</dbReference>
<dbReference type="OrthoDB" id="7491028at2"/>
<evidence type="ECO:0000313" key="3">
    <source>
        <dbReference type="EMBL" id="SJM49648.1"/>
    </source>
</evidence>
<sequence length="457" mass="49830">MLHQFGDRLINLVSALGTAKDKNSHAAFAVRELAQPQALAMYRSDWIARKVVDIPAFDMIREGRNWQAEDTLIEKLEAEEARIQLWPKLAKALRLARLYGGSAIILGEKNGDPTQPLNVGRLAAGGLDFIHVASRYEITAGEVDRDAASAGWGQPKSYTMSSTTGGSLKIHPSRVITFVGADLPDLTMSQGWGDSVLQALEEAVANAGLAATSIAQLLQEAKVDVFKIPRFMENVGDETYRKQVVDRVTLANQAKSITNGLLMDAEEEYQQKQISFSQLPEVLSLYLQIAAGAADIPATRLLGQSPAGMNSTGASDMKNYHDRLAAEQEVYLRPRLERLDEVLIRSALGSRPPEIYFEFAPLEQMNEREKAEIFERKANAARTLAGTGGTSPALLPIEALSDGLVNMLIEDGTLPGLEAAMAEYGRLSEQEDESEEEIAALPRPLNEVDPEAETAEG</sequence>
<dbReference type="AlphaFoldDB" id="A0A1R4F126"/>
<feature type="region of interest" description="Disordered" evidence="1">
    <location>
        <begin position="427"/>
        <end position="457"/>
    </location>
</feature>
<gene>
    <name evidence="3" type="ORF">FM111_01950</name>
</gene>
<protein>
    <submittedName>
        <fullName evidence="3">Probable bacteriophage protein STY1048</fullName>
    </submittedName>
</protein>
<dbReference type="EMBL" id="FUIE01000015">
    <property type="protein sequence ID" value="SJM49648.1"/>
    <property type="molecule type" value="Genomic_DNA"/>
</dbReference>
<evidence type="ECO:0000259" key="2">
    <source>
        <dbReference type="Pfam" id="PF06381"/>
    </source>
</evidence>
<accession>A0A1R4F126</accession>
<evidence type="ECO:0000313" key="4">
    <source>
        <dbReference type="Proteomes" id="UP000195766"/>
    </source>
</evidence>
<dbReference type="RefSeq" id="WP_087139065.1">
    <property type="nucleotide sequence ID" value="NZ_FUIE01000015.1"/>
</dbReference>
<dbReference type="NCBIfam" id="TIGR01555">
    <property type="entry name" value="phge_rel_HI1409"/>
    <property type="match status" value="1"/>
</dbReference>
<dbReference type="Proteomes" id="UP000195766">
    <property type="component" value="Unassembled WGS sequence"/>
</dbReference>
<organism evidence="3 4">
    <name type="scientific">Brevundimonas diminuta 3F5N</name>
    <dbReference type="NCBI Taxonomy" id="1255603"/>
    <lineage>
        <taxon>Bacteria</taxon>
        <taxon>Pseudomonadati</taxon>
        <taxon>Pseudomonadota</taxon>
        <taxon>Alphaproteobacteria</taxon>
        <taxon>Caulobacterales</taxon>
        <taxon>Caulobacteraceae</taxon>
        <taxon>Brevundimonas</taxon>
    </lineage>
</organism>
<dbReference type="Pfam" id="PF06381">
    <property type="entry name" value="Phage_portal_3"/>
    <property type="match status" value="1"/>
</dbReference>
<reference evidence="3 4" key="1">
    <citation type="submission" date="2017-02" db="EMBL/GenBank/DDBJ databases">
        <authorList>
            <person name="Peterson S.W."/>
        </authorList>
    </citation>
    <scope>NUCLEOTIDE SEQUENCE [LARGE SCALE GENOMIC DNA]</scope>
    <source>
        <strain evidence="3 4">3F5N</strain>
    </source>
</reference>
<dbReference type="InterPro" id="IPR006445">
    <property type="entry name" value="Phage-assoc_HI1409"/>
</dbReference>
<proteinExistence type="predicted"/>
<feature type="domain" description="Anti-CBASS protein Acb1-like N-terminal" evidence="2">
    <location>
        <begin position="37"/>
        <end position="381"/>
    </location>
</feature>